<dbReference type="EMBL" id="MU167227">
    <property type="protein sequence ID" value="KAG0149508.1"/>
    <property type="molecule type" value="Genomic_DNA"/>
</dbReference>
<proteinExistence type="predicted"/>
<organism evidence="1 2">
    <name type="scientific">Cronartium quercuum f. sp. fusiforme G11</name>
    <dbReference type="NCBI Taxonomy" id="708437"/>
    <lineage>
        <taxon>Eukaryota</taxon>
        <taxon>Fungi</taxon>
        <taxon>Dikarya</taxon>
        <taxon>Basidiomycota</taxon>
        <taxon>Pucciniomycotina</taxon>
        <taxon>Pucciniomycetes</taxon>
        <taxon>Pucciniales</taxon>
        <taxon>Coleosporiaceae</taxon>
        <taxon>Cronartium</taxon>
    </lineage>
</organism>
<feature type="non-terminal residue" evidence="1">
    <location>
        <position position="1"/>
    </location>
</feature>
<reference evidence="1" key="1">
    <citation type="submission" date="2013-11" db="EMBL/GenBank/DDBJ databases">
        <title>Genome sequence of the fusiform rust pathogen reveals effectors for host alternation and coevolution with pine.</title>
        <authorList>
            <consortium name="DOE Joint Genome Institute"/>
            <person name="Smith K."/>
            <person name="Pendleton A."/>
            <person name="Kubisiak T."/>
            <person name="Anderson C."/>
            <person name="Salamov A."/>
            <person name="Aerts A."/>
            <person name="Riley R."/>
            <person name="Clum A."/>
            <person name="Lindquist E."/>
            <person name="Ence D."/>
            <person name="Campbell M."/>
            <person name="Kronenberg Z."/>
            <person name="Feau N."/>
            <person name="Dhillon B."/>
            <person name="Hamelin R."/>
            <person name="Burleigh J."/>
            <person name="Smith J."/>
            <person name="Yandell M."/>
            <person name="Nelson C."/>
            <person name="Grigoriev I."/>
            <person name="Davis J."/>
        </authorList>
    </citation>
    <scope>NUCLEOTIDE SEQUENCE</scope>
    <source>
        <strain evidence="1">G11</strain>
    </source>
</reference>
<keyword evidence="2" id="KW-1185">Reference proteome</keyword>
<dbReference type="Proteomes" id="UP000886653">
    <property type="component" value="Unassembled WGS sequence"/>
</dbReference>
<sequence>ILLCQIQLYEEGMNLSKAQLWENKCPPCFGPASGEVKAALKEPHVILTMDGNLQ</sequence>
<name>A0A9P6NSL3_9BASI</name>
<dbReference type="AlphaFoldDB" id="A0A9P6NSL3"/>
<gene>
    <name evidence="1" type="ORF">CROQUDRAFT_39744</name>
</gene>
<evidence type="ECO:0000313" key="2">
    <source>
        <dbReference type="Proteomes" id="UP000886653"/>
    </source>
</evidence>
<comment type="caution">
    <text evidence="1">The sequence shown here is derived from an EMBL/GenBank/DDBJ whole genome shotgun (WGS) entry which is preliminary data.</text>
</comment>
<accession>A0A9P6NSL3</accession>
<protein>
    <submittedName>
        <fullName evidence="1">Uncharacterized protein</fullName>
    </submittedName>
</protein>
<evidence type="ECO:0000313" key="1">
    <source>
        <dbReference type="EMBL" id="KAG0149508.1"/>
    </source>
</evidence>